<organism evidence="1 2">
    <name type="scientific">Phreatobacter aquaticus</name>
    <dbReference type="NCBI Taxonomy" id="2570229"/>
    <lineage>
        <taxon>Bacteria</taxon>
        <taxon>Pseudomonadati</taxon>
        <taxon>Pseudomonadota</taxon>
        <taxon>Alphaproteobacteria</taxon>
        <taxon>Hyphomicrobiales</taxon>
        <taxon>Phreatobacteraceae</taxon>
        <taxon>Phreatobacter</taxon>
    </lineage>
</organism>
<evidence type="ECO:0000313" key="1">
    <source>
        <dbReference type="EMBL" id="QCK84696.1"/>
    </source>
</evidence>
<dbReference type="KEGG" id="paqt:E8L99_02305"/>
<dbReference type="OrthoDB" id="5459344at2"/>
<dbReference type="Gene3D" id="1.10.3680.10">
    <property type="entry name" value="TerB-like"/>
    <property type="match status" value="1"/>
</dbReference>
<dbReference type="Proteomes" id="UP000298588">
    <property type="component" value="Chromosome"/>
</dbReference>
<name>A0A4D7QGX3_9HYPH</name>
<gene>
    <name evidence="1" type="ORF">E8L99_02305</name>
</gene>
<protein>
    <submittedName>
        <fullName evidence="1">Tellurite resistance TerB family protein</fullName>
    </submittedName>
</protein>
<dbReference type="SUPFAM" id="SSF158682">
    <property type="entry name" value="TerB-like"/>
    <property type="match status" value="1"/>
</dbReference>
<proteinExistence type="predicted"/>
<reference evidence="1 2" key="1">
    <citation type="submission" date="2019-04" db="EMBL/GenBank/DDBJ databases">
        <title>Phreatobacter aquaticus sp. nov.</title>
        <authorList>
            <person name="Choi A."/>
            <person name="Baek K."/>
        </authorList>
    </citation>
    <scope>NUCLEOTIDE SEQUENCE [LARGE SCALE GENOMIC DNA]</scope>
    <source>
        <strain evidence="1 2">NMCR1094</strain>
    </source>
</reference>
<dbReference type="CDD" id="cd07178">
    <property type="entry name" value="terB_like_YebE"/>
    <property type="match status" value="1"/>
</dbReference>
<dbReference type="RefSeq" id="WP_137098030.1">
    <property type="nucleotide sequence ID" value="NZ_CP039865.1"/>
</dbReference>
<dbReference type="InterPro" id="IPR007486">
    <property type="entry name" value="YebE"/>
</dbReference>
<dbReference type="Pfam" id="PF04391">
    <property type="entry name" value="DUF533"/>
    <property type="match status" value="1"/>
</dbReference>
<sequence>MTDISKILTAVLSGGTQSGGQGGLLGQLAGGAQSGQGGGIGAILNSLGGGQSGQGGSLIDQVKAAIAQAQGSRGGPSSVPSVQTGAAPIAPGQGGGFLEQITNALQSGSAQGGLGGLLGQAADVLRNQSGGFAGGAAAGTLAGLLLGTGAGRRIAGSAATLGGLAAISGLAYVALRNYTAGRPVVQGTINDVTSLFNGGQQPPAGFTQAAGSADATAEVLVRSMVAAAFADGVLSDDERHAIVGQLDGLGLGADERAYLDGLLNHPDDVSSIAALCQTDELKAQAYLAAHLAIHVDTAAEAQFLGNLAQALGLDSQLVAHLDQAAAEAKASAAA</sequence>
<dbReference type="InterPro" id="IPR029024">
    <property type="entry name" value="TerB-like"/>
</dbReference>
<evidence type="ECO:0000313" key="2">
    <source>
        <dbReference type="Proteomes" id="UP000298588"/>
    </source>
</evidence>
<accession>A0A4D7QGX3</accession>
<dbReference type="AlphaFoldDB" id="A0A4D7QGX3"/>
<dbReference type="EMBL" id="CP039865">
    <property type="protein sequence ID" value="QCK84696.1"/>
    <property type="molecule type" value="Genomic_DNA"/>
</dbReference>
<keyword evidence="2" id="KW-1185">Reference proteome</keyword>